<evidence type="ECO:0000313" key="3">
    <source>
        <dbReference type="Proteomes" id="UP001449582"/>
    </source>
</evidence>
<keyword evidence="1" id="KW-1133">Transmembrane helix</keyword>
<comment type="caution">
    <text evidence="2">The sequence shown here is derived from an EMBL/GenBank/DDBJ whole genome shotgun (WGS) entry which is preliminary data.</text>
</comment>
<gene>
    <name evidence="2" type="ORF">UREOM_2940</name>
</gene>
<feature type="transmembrane region" description="Helical" evidence="1">
    <location>
        <begin position="183"/>
        <end position="204"/>
    </location>
</feature>
<sequence length="330" mass="37758">MTLLAVLIALGLILNLFSIPIPAFGIDLSFAWLPTMVIGWIFGPVVGCLLGIIVDNLNFLIHGGVWFYLYAIQQPMLAFIAGFVGSLFRLAKQLNWHFLINVIINQLFIFAFIAVSIFIMFAYTNPDSKAFQHLVKSGRMSVKVNEIFRWVILAAMILFAALIEGITIYQYYRWKQHKNNLKFTLFLYSSIICILSTIIFSFILGPVSAIKYFEFMYGRTPTSLFKYGVVYYLLPRVLKECVKTPIYIILFLSVLMVALPIVEHIQNTAKNTYKYESEKSSLFKRMKKQKQVILVTPLPKKPEPENTGFDLKLLPSCQKQKATNNCNKTV</sequence>
<keyword evidence="1" id="KW-0812">Transmembrane</keyword>
<accession>A0ABP9UBL7</accession>
<feature type="transmembrane region" description="Helical" evidence="1">
    <location>
        <begin position="246"/>
        <end position="265"/>
    </location>
</feature>
<evidence type="ECO:0000313" key="2">
    <source>
        <dbReference type="EMBL" id="GAA5414583.1"/>
    </source>
</evidence>
<dbReference type="EMBL" id="BAABQM010000002">
    <property type="protein sequence ID" value="GAA5414583.1"/>
    <property type="molecule type" value="Genomic_DNA"/>
</dbReference>
<keyword evidence="3" id="KW-1185">Reference proteome</keyword>
<dbReference type="Pfam" id="PF12822">
    <property type="entry name" value="ECF_trnsprt"/>
    <property type="match status" value="1"/>
</dbReference>
<feature type="transmembrane region" description="Helical" evidence="1">
    <location>
        <begin position="103"/>
        <end position="126"/>
    </location>
</feature>
<proteinExistence type="predicted"/>
<feature type="transmembrane region" description="Helical" evidence="1">
    <location>
        <begin position="28"/>
        <end position="54"/>
    </location>
</feature>
<dbReference type="Gene3D" id="1.10.1760.20">
    <property type="match status" value="1"/>
</dbReference>
<feature type="transmembrane region" description="Helical" evidence="1">
    <location>
        <begin position="66"/>
        <end position="91"/>
    </location>
</feature>
<name>A0ABP9UBL7_9BACT</name>
<evidence type="ECO:0000256" key="1">
    <source>
        <dbReference type="SAM" id="Phobius"/>
    </source>
</evidence>
<dbReference type="InterPro" id="IPR024529">
    <property type="entry name" value="ECF_trnsprt_substrate-spec"/>
</dbReference>
<reference evidence="2" key="1">
    <citation type="submission" date="2024-02" db="EMBL/GenBank/DDBJ databases">
        <title>Draft genome sequence of new strains in genus Ureaplasma.</title>
        <authorList>
            <person name="Nakajima Y."/>
            <person name="Segawa T."/>
        </authorList>
    </citation>
    <scope>NUCLEOTIDE SEQUENCE [LARGE SCALE GENOMIC DNA]</scope>
    <source>
        <strain evidence="2">OM1</strain>
    </source>
</reference>
<feature type="transmembrane region" description="Helical" evidence="1">
    <location>
        <begin position="147"/>
        <end position="171"/>
    </location>
</feature>
<keyword evidence="1" id="KW-0472">Membrane</keyword>
<protein>
    <submittedName>
        <fullName evidence="2">ECF transporter S component</fullName>
    </submittedName>
</protein>
<dbReference type="Proteomes" id="UP001449582">
    <property type="component" value="Unassembled WGS sequence"/>
</dbReference>
<organism evidence="2 3">
    <name type="scientific">Ureaplasma ceti</name>
    <dbReference type="NCBI Taxonomy" id="3119530"/>
    <lineage>
        <taxon>Bacteria</taxon>
        <taxon>Bacillati</taxon>
        <taxon>Mycoplasmatota</taxon>
        <taxon>Mycoplasmoidales</taxon>
        <taxon>Mycoplasmoidaceae</taxon>
        <taxon>Ureaplasma</taxon>
    </lineage>
</organism>